<sequence length="105" mass="11745">MPDKKYSMDIERKVSNNADDRLMINPSSCVKVGRLVRLYSSSHCIIPVSASLKSFVGWGSLLCSRRICLNLRLCSLEGDAQRFSYSGGIHLKSTYALGPITRFQE</sequence>
<evidence type="ECO:0000313" key="1">
    <source>
        <dbReference type="EMBL" id="KAI3780830.1"/>
    </source>
</evidence>
<comment type="caution">
    <text evidence="1">The sequence shown here is derived from an EMBL/GenBank/DDBJ whole genome shotgun (WGS) entry which is preliminary data.</text>
</comment>
<organism evidence="1 2">
    <name type="scientific">Cichorium intybus</name>
    <name type="common">Chicory</name>
    <dbReference type="NCBI Taxonomy" id="13427"/>
    <lineage>
        <taxon>Eukaryota</taxon>
        <taxon>Viridiplantae</taxon>
        <taxon>Streptophyta</taxon>
        <taxon>Embryophyta</taxon>
        <taxon>Tracheophyta</taxon>
        <taxon>Spermatophyta</taxon>
        <taxon>Magnoliopsida</taxon>
        <taxon>eudicotyledons</taxon>
        <taxon>Gunneridae</taxon>
        <taxon>Pentapetalae</taxon>
        <taxon>asterids</taxon>
        <taxon>campanulids</taxon>
        <taxon>Asterales</taxon>
        <taxon>Asteraceae</taxon>
        <taxon>Cichorioideae</taxon>
        <taxon>Cichorieae</taxon>
        <taxon>Cichoriinae</taxon>
        <taxon>Cichorium</taxon>
    </lineage>
</organism>
<evidence type="ECO:0000313" key="2">
    <source>
        <dbReference type="Proteomes" id="UP001055811"/>
    </source>
</evidence>
<proteinExistence type="predicted"/>
<protein>
    <submittedName>
        <fullName evidence="1">Uncharacterized protein</fullName>
    </submittedName>
</protein>
<gene>
    <name evidence="1" type="ORF">L2E82_10822</name>
</gene>
<keyword evidence="2" id="KW-1185">Reference proteome</keyword>
<reference evidence="1 2" key="2">
    <citation type="journal article" date="2022" name="Mol. Ecol. Resour.">
        <title>The genomes of chicory, endive, great burdock and yacon provide insights into Asteraceae paleo-polyploidization history and plant inulin production.</title>
        <authorList>
            <person name="Fan W."/>
            <person name="Wang S."/>
            <person name="Wang H."/>
            <person name="Wang A."/>
            <person name="Jiang F."/>
            <person name="Liu H."/>
            <person name="Zhao H."/>
            <person name="Xu D."/>
            <person name="Zhang Y."/>
        </authorList>
    </citation>
    <scope>NUCLEOTIDE SEQUENCE [LARGE SCALE GENOMIC DNA]</scope>
    <source>
        <strain evidence="2">cv. Punajuju</strain>
        <tissue evidence="1">Leaves</tissue>
    </source>
</reference>
<reference evidence="2" key="1">
    <citation type="journal article" date="2022" name="Mol. Ecol. Resour.">
        <title>The genomes of chicory, endive, great burdock and yacon provide insights into Asteraceae palaeo-polyploidization history and plant inulin production.</title>
        <authorList>
            <person name="Fan W."/>
            <person name="Wang S."/>
            <person name="Wang H."/>
            <person name="Wang A."/>
            <person name="Jiang F."/>
            <person name="Liu H."/>
            <person name="Zhao H."/>
            <person name="Xu D."/>
            <person name="Zhang Y."/>
        </authorList>
    </citation>
    <scope>NUCLEOTIDE SEQUENCE [LARGE SCALE GENOMIC DNA]</scope>
    <source>
        <strain evidence="2">cv. Punajuju</strain>
    </source>
</reference>
<dbReference type="EMBL" id="CM042010">
    <property type="protein sequence ID" value="KAI3780830.1"/>
    <property type="molecule type" value="Genomic_DNA"/>
</dbReference>
<dbReference type="Proteomes" id="UP001055811">
    <property type="component" value="Linkage Group LG02"/>
</dbReference>
<name>A0ACB9GCQ8_CICIN</name>
<accession>A0ACB9GCQ8</accession>